<dbReference type="EMBL" id="VUNS01000012">
    <property type="protein sequence ID" value="MST97756.1"/>
    <property type="molecule type" value="Genomic_DNA"/>
</dbReference>
<keyword evidence="3" id="KW-0804">Transcription</keyword>
<dbReference type="GO" id="GO:0000976">
    <property type="term" value="F:transcription cis-regulatory region binding"/>
    <property type="evidence" value="ECO:0007669"/>
    <property type="project" value="TreeGrafter"/>
</dbReference>
<comment type="caution">
    <text evidence="5">The sequence shown here is derived from an EMBL/GenBank/DDBJ whole genome shotgun (WGS) entry which is preliminary data.</text>
</comment>
<keyword evidence="6" id="KW-1185">Reference proteome</keyword>
<reference evidence="5 6" key="1">
    <citation type="submission" date="2019-08" db="EMBL/GenBank/DDBJ databases">
        <title>In-depth cultivation of the pig gut microbiome towards novel bacterial diversity and tailored functional studies.</title>
        <authorList>
            <person name="Wylensek D."/>
            <person name="Hitch T.C.A."/>
            <person name="Clavel T."/>
        </authorList>
    </citation>
    <scope>NUCLEOTIDE SEQUENCE [LARGE SCALE GENOMIC DNA]</scope>
    <source>
        <strain evidence="5 6">BBE-744-WT-12</strain>
    </source>
</reference>
<evidence type="ECO:0000313" key="6">
    <source>
        <dbReference type="Proteomes" id="UP000435649"/>
    </source>
</evidence>
<dbReference type="SUPFAM" id="SSF53822">
    <property type="entry name" value="Periplasmic binding protein-like I"/>
    <property type="match status" value="1"/>
</dbReference>
<dbReference type="Proteomes" id="UP000435649">
    <property type="component" value="Unassembled WGS sequence"/>
</dbReference>
<protein>
    <submittedName>
        <fullName evidence="5">GntR family transcriptional regulator</fullName>
    </submittedName>
</protein>
<dbReference type="Pfam" id="PF13377">
    <property type="entry name" value="Peripla_BP_3"/>
    <property type="match status" value="1"/>
</dbReference>
<dbReference type="SMART" id="SM00345">
    <property type="entry name" value="HTH_GNTR"/>
    <property type="match status" value="1"/>
</dbReference>
<evidence type="ECO:0000259" key="4">
    <source>
        <dbReference type="PROSITE" id="PS50949"/>
    </source>
</evidence>
<dbReference type="GO" id="GO:0003700">
    <property type="term" value="F:DNA-binding transcription factor activity"/>
    <property type="evidence" value="ECO:0007669"/>
    <property type="project" value="InterPro"/>
</dbReference>
<evidence type="ECO:0000313" key="5">
    <source>
        <dbReference type="EMBL" id="MST97756.1"/>
    </source>
</evidence>
<keyword evidence="1" id="KW-0805">Transcription regulation</keyword>
<dbReference type="PROSITE" id="PS50949">
    <property type="entry name" value="HTH_GNTR"/>
    <property type="match status" value="1"/>
</dbReference>
<gene>
    <name evidence="5" type="ORF">FYJ85_11975</name>
</gene>
<dbReference type="Pfam" id="PF00392">
    <property type="entry name" value="GntR"/>
    <property type="match status" value="1"/>
</dbReference>
<accession>A0A844G315</accession>
<dbReference type="PANTHER" id="PTHR30146">
    <property type="entry name" value="LACI-RELATED TRANSCRIPTIONAL REPRESSOR"/>
    <property type="match status" value="1"/>
</dbReference>
<dbReference type="CDD" id="cd06267">
    <property type="entry name" value="PBP1_LacI_sugar_binding-like"/>
    <property type="match status" value="1"/>
</dbReference>
<dbReference type="InterPro" id="IPR036388">
    <property type="entry name" value="WH-like_DNA-bd_sf"/>
</dbReference>
<dbReference type="AlphaFoldDB" id="A0A844G315"/>
<dbReference type="CDD" id="cd07377">
    <property type="entry name" value="WHTH_GntR"/>
    <property type="match status" value="1"/>
</dbReference>
<dbReference type="InterPro" id="IPR036390">
    <property type="entry name" value="WH_DNA-bd_sf"/>
</dbReference>
<keyword evidence="2" id="KW-0238">DNA-binding</keyword>
<dbReference type="Gene3D" id="3.40.50.2300">
    <property type="match status" value="2"/>
</dbReference>
<dbReference type="PRINTS" id="PR00035">
    <property type="entry name" value="HTHGNTR"/>
</dbReference>
<dbReference type="RefSeq" id="WP_154418840.1">
    <property type="nucleotide sequence ID" value="NZ_VUNS01000012.1"/>
</dbReference>
<evidence type="ECO:0000256" key="1">
    <source>
        <dbReference type="ARBA" id="ARBA00023015"/>
    </source>
</evidence>
<dbReference type="InterPro" id="IPR046335">
    <property type="entry name" value="LacI/GalR-like_sensor"/>
</dbReference>
<organism evidence="5 6">
    <name type="scientific">Victivallis lenta</name>
    <dbReference type="NCBI Taxonomy" id="2606640"/>
    <lineage>
        <taxon>Bacteria</taxon>
        <taxon>Pseudomonadati</taxon>
        <taxon>Lentisphaerota</taxon>
        <taxon>Lentisphaeria</taxon>
        <taxon>Victivallales</taxon>
        <taxon>Victivallaceae</taxon>
        <taxon>Victivallis</taxon>
    </lineage>
</organism>
<dbReference type="InterPro" id="IPR000524">
    <property type="entry name" value="Tscrpt_reg_HTH_GntR"/>
</dbReference>
<dbReference type="SUPFAM" id="SSF46785">
    <property type="entry name" value="Winged helix' DNA-binding domain"/>
    <property type="match status" value="1"/>
</dbReference>
<evidence type="ECO:0000256" key="3">
    <source>
        <dbReference type="ARBA" id="ARBA00023163"/>
    </source>
</evidence>
<name>A0A844G315_9BACT</name>
<evidence type="ECO:0000256" key="2">
    <source>
        <dbReference type="ARBA" id="ARBA00023125"/>
    </source>
</evidence>
<dbReference type="Gene3D" id="1.10.10.10">
    <property type="entry name" value="Winged helix-like DNA-binding domain superfamily/Winged helix DNA-binding domain"/>
    <property type="match status" value="1"/>
</dbReference>
<feature type="domain" description="HTH gntR-type" evidence="4">
    <location>
        <begin position="3"/>
        <end position="73"/>
    </location>
</feature>
<dbReference type="PANTHER" id="PTHR30146:SF109">
    <property type="entry name" value="HTH-TYPE TRANSCRIPTIONAL REGULATOR GALS"/>
    <property type="match status" value="1"/>
</dbReference>
<dbReference type="InterPro" id="IPR028082">
    <property type="entry name" value="Peripla_BP_I"/>
</dbReference>
<sequence length="372" mass="42241">MESMLSPQSSVALKASLRKHLQTLEVGTRLPPERKLAEQYGFSRATMSKVLAELETEGLVTRQVGRGTFVMPRDTVAIPAFTPTAQREVLLVYPDFFSFEIWNVIHHLERIAMQQGFRLNHLRIQPESELDLLFKLTEQNSNIQAVIFIAGIPLRRSILERLNGLGLPVVFIGKIEHVELYRNCHSVYANHFLAGYEKLEILLRNGHRRIGLVNNEPPTLAFQENVRGLKEAARNYKLPWRTIIQPDSKIEYWQDSMESGYVQTLEVMRRNPRLTALVVDTTSGAIGTLRALYELNLHCPDDVSIVTALAHAGIECYTCPKLTTLITPVDQLCRTVTEIIYEGGAPTLREYRIDPVLIERESIRNLNGKDVS</sequence>
<proteinExistence type="predicted"/>